<evidence type="ECO:0000313" key="9">
    <source>
        <dbReference type="EMBL" id="ARW62388.1"/>
    </source>
</evidence>
<gene>
    <name evidence="9" type="primary">ycf46</name>
</gene>
<evidence type="ECO:0000256" key="2">
    <source>
        <dbReference type="ARBA" id="ARBA00022528"/>
    </source>
</evidence>
<dbReference type="InterPro" id="IPR027417">
    <property type="entry name" value="P-loop_NTPase"/>
</dbReference>
<dbReference type="GO" id="GO:0005524">
    <property type="term" value="F:ATP binding"/>
    <property type="evidence" value="ECO:0007669"/>
    <property type="project" value="UniProtKB-KW"/>
</dbReference>
<comment type="similarity">
    <text evidence="6">Belongs to the AAA ATPase family. Highly divergent.</text>
</comment>
<comment type="subcellular location">
    <subcellularLocation>
        <location evidence="1">Plastid</location>
        <location evidence="1">Chloroplast</location>
    </subcellularLocation>
</comment>
<dbReference type="InterPro" id="IPR003593">
    <property type="entry name" value="AAA+_ATPase"/>
</dbReference>
<protein>
    <recommendedName>
        <fullName evidence="7">Uncharacterized AAA domain-containing protein ycf46</fullName>
    </recommendedName>
</protein>
<dbReference type="Gene3D" id="3.40.50.300">
    <property type="entry name" value="P-loop containing nucleotide triphosphate hydrolases"/>
    <property type="match status" value="1"/>
</dbReference>
<evidence type="ECO:0000256" key="3">
    <source>
        <dbReference type="ARBA" id="ARBA00022640"/>
    </source>
</evidence>
<keyword evidence="2 9" id="KW-0150">Chloroplast</keyword>
<dbReference type="SMART" id="SM00382">
    <property type="entry name" value="AAA"/>
    <property type="match status" value="1"/>
</dbReference>
<dbReference type="EMBL" id="MF101423">
    <property type="protein sequence ID" value="ARW62388.1"/>
    <property type="molecule type" value="Genomic_DNA"/>
</dbReference>
<keyword evidence="5" id="KW-0067">ATP-binding</keyword>
<dbReference type="Pfam" id="PF00004">
    <property type="entry name" value="AAA"/>
    <property type="match status" value="1"/>
</dbReference>
<dbReference type="InterPro" id="IPR052381">
    <property type="entry name" value="AAA_domain_protein"/>
</dbReference>
<dbReference type="PANTHER" id="PTHR42960">
    <property type="entry name" value="YCF46 PROTEIN"/>
    <property type="match status" value="1"/>
</dbReference>
<dbReference type="SUPFAM" id="SSF52540">
    <property type="entry name" value="P-loop containing nucleoside triphosphate hydrolases"/>
    <property type="match status" value="1"/>
</dbReference>
<dbReference type="RefSeq" id="YP_009393826.1">
    <property type="nucleotide sequence ID" value="NC_035270.1"/>
</dbReference>
<accession>A0A1Z1M8I2</accession>
<evidence type="ECO:0000256" key="6">
    <source>
        <dbReference type="ARBA" id="ARBA00038088"/>
    </source>
</evidence>
<dbReference type="AlphaFoldDB" id="A0A1Z1M8I2"/>
<geneLocation type="chloroplast" evidence="9"/>
<dbReference type="GO" id="GO:0009507">
    <property type="term" value="C:chloroplast"/>
    <property type="evidence" value="ECO:0007669"/>
    <property type="project" value="UniProtKB-SubCell"/>
</dbReference>
<organism evidence="9">
    <name type="scientific">Polysiphonia sertularioides</name>
    <dbReference type="NCBI Taxonomy" id="945028"/>
    <lineage>
        <taxon>Eukaryota</taxon>
        <taxon>Rhodophyta</taxon>
        <taxon>Florideophyceae</taxon>
        <taxon>Rhodymeniophycidae</taxon>
        <taxon>Ceramiales</taxon>
        <taxon>Rhodomelaceae</taxon>
        <taxon>Polysiphonioideae</taxon>
        <taxon>Polysiphonia</taxon>
    </lineage>
</organism>
<reference evidence="9" key="1">
    <citation type="journal article" date="2017" name="J. Phycol.">
        <title>Analysis of chloroplast genomes and a supermatrix inform reclassification of the Rhodomelaceae (Rhodophyta).</title>
        <authorList>
            <person name="Diaz-Tapia P."/>
            <person name="Maggs C.A."/>
            <person name="West J.A."/>
            <person name="Verbruggen H."/>
        </authorList>
    </citation>
    <scope>NUCLEOTIDE SEQUENCE</scope>
    <source>
        <strain evidence="9">PD0863</strain>
    </source>
</reference>
<dbReference type="GO" id="GO:0016887">
    <property type="term" value="F:ATP hydrolysis activity"/>
    <property type="evidence" value="ECO:0007669"/>
    <property type="project" value="InterPro"/>
</dbReference>
<dbReference type="GeneID" id="33355588"/>
<feature type="domain" description="AAA+ ATPase" evidence="8">
    <location>
        <begin position="256"/>
        <end position="391"/>
    </location>
</feature>
<dbReference type="InterPro" id="IPR003959">
    <property type="entry name" value="ATPase_AAA_core"/>
</dbReference>
<evidence type="ECO:0000256" key="1">
    <source>
        <dbReference type="ARBA" id="ARBA00004229"/>
    </source>
</evidence>
<keyword evidence="4" id="KW-0547">Nucleotide-binding</keyword>
<evidence type="ECO:0000256" key="4">
    <source>
        <dbReference type="ARBA" id="ARBA00022741"/>
    </source>
</evidence>
<keyword evidence="3 9" id="KW-0934">Plastid</keyword>
<evidence type="ECO:0000256" key="7">
    <source>
        <dbReference type="ARBA" id="ARBA00040480"/>
    </source>
</evidence>
<evidence type="ECO:0000259" key="8">
    <source>
        <dbReference type="SMART" id="SM00382"/>
    </source>
</evidence>
<dbReference type="PANTHER" id="PTHR42960:SF1">
    <property type="entry name" value="YCF46 PROTEIN"/>
    <property type="match status" value="1"/>
</dbReference>
<proteinExistence type="inferred from homology"/>
<sequence length="487" mass="56973">MYFEQKIEKIIKSKYKLIYIFTEEEERLEKILSEITYKIFNKKLCTWDFIQGYDNQPDCFNKCKQNPLEALSAIEEYNQNQAVVFFLKDFHFFLDDLSINRKIKNLYKWLKNDSTYLILSGTEQLIPQNLQEYIKYVTLPLPDKKEIAKELKIFLLQGKIKNIKYENTIYEAYKGLTIKKIRTSITKLLSQPLTKSEILKKIFEEKKQTIDSINGLEFCNIKNNQIDLGGLTNLQKWLRIRNLVFSSKADIYGINIPKGILLVGIQGTGKSLSAITIAKEWSIPLLKLNIGQIFGNTLGESEKQITRVIETCTNLSPCILWIDEIDKIFVKQIHNSDSGTTQRVTNIFLTWLSDKKDKIFIIATANRIEQIPIEMLRKGRFDEIFFVDLPNFRSRMRIFQIQIKKMRPLTWNQYNIYFFSKISKGFSGAEIEQTIIEAMYIAFNENREFTSKDIVKSINRIIPLSKTHSSELLVLRKWGYSGKARIA</sequence>
<name>A0A1Z1M8I2_9FLOR</name>
<dbReference type="Gene3D" id="1.10.8.60">
    <property type="match status" value="1"/>
</dbReference>
<evidence type="ECO:0000256" key="5">
    <source>
        <dbReference type="ARBA" id="ARBA00022840"/>
    </source>
</evidence>